<dbReference type="InterPro" id="IPR009506">
    <property type="entry name" value="YjiS-like"/>
</dbReference>
<comment type="caution">
    <text evidence="2">The sequence shown here is derived from an EMBL/GenBank/DDBJ whole genome shotgun (WGS) entry which is preliminary data.</text>
</comment>
<gene>
    <name evidence="2" type="ORF">GCM10010961_04180</name>
</gene>
<protein>
    <recommendedName>
        <fullName evidence="1">YjiS-like domain-containing protein</fullName>
    </recommendedName>
</protein>
<dbReference type="AlphaFoldDB" id="A0A8J3H2V3"/>
<name>A0A8J3H2V3_9RHOB</name>
<accession>A0A8J3H2V3</accession>
<evidence type="ECO:0000313" key="2">
    <source>
        <dbReference type="EMBL" id="GHG80758.1"/>
    </source>
</evidence>
<evidence type="ECO:0000259" key="1">
    <source>
        <dbReference type="Pfam" id="PF06568"/>
    </source>
</evidence>
<dbReference type="Pfam" id="PF06568">
    <property type="entry name" value="YjiS-like"/>
    <property type="match status" value="1"/>
</dbReference>
<evidence type="ECO:0000313" key="3">
    <source>
        <dbReference type="Proteomes" id="UP000611500"/>
    </source>
</evidence>
<reference evidence="2" key="1">
    <citation type="journal article" date="2014" name="Int. J. Syst. Evol. Microbiol.">
        <title>Complete genome sequence of Corynebacterium casei LMG S-19264T (=DSM 44701T), isolated from a smear-ripened cheese.</title>
        <authorList>
            <consortium name="US DOE Joint Genome Institute (JGI-PGF)"/>
            <person name="Walter F."/>
            <person name="Albersmeier A."/>
            <person name="Kalinowski J."/>
            <person name="Ruckert C."/>
        </authorList>
    </citation>
    <scope>NUCLEOTIDE SEQUENCE</scope>
    <source>
        <strain evidence="2">CGMCC 1.7081</strain>
    </source>
</reference>
<organism evidence="2 3">
    <name type="scientific">Pseudodonghicola xiamenensis</name>
    <dbReference type="NCBI Taxonomy" id="337702"/>
    <lineage>
        <taxon>Bacteria</taxon>
        <taxon>Pseudomonadati</taxon>
        <taxon>Pseudomonadota</taxon>
        <taxon>Alphaproteobacteria</taxon>
        <taxon>Rhodobacterales</taxon>
        <taxon>Paracoccaceae</taxon>
        <taxon>Pseudodonghicola</taxon>
    </lineage>
</organism>
<dbReference type="Proteomes" id="UP000611500">
    <property type="component" value="Unassembled WGS sequence"/>
</dbReference>
<feature type="domain" description="YjiS-like" evidence="1">
    <location>
        <begin position="33"/>
        <end position="65"/>
    </location>
</feature>
<proteinExistence type="predicted"/>
<reference evidence="2" key="2">
    <citation type="submission" date="2020-09" db="EMBL/GenBank/DDBJ databases">
        <authorList>
            <person name="Sun Q."/>
            <person name="Zhou Y."/>
        </authorList>
    </citation>
    <scope>NUCLEOTIDE SEQUENCE</scope>
    <source>
        <strain evidence="2">CGMCC 1.7081</strain>
    </source>
</reference>
<sequence>MSRMTQTGSSSVYGAARRQRPTVSVLKRLTTVFGLWAMRRRTRKHLSELDDFMLDDIGVTHAQAHKEASRPFWKG</sequence>
<dbReference type="EMBL" id="BNAP01000001">
    <property type="protein sequence ID" value="GHG80758.1"/>
    <property type="molecule type" value="Genomic_DNA"/>
</dbReference>
<keyword evidence="3" id="KW-1185">Reference proteome</keyword>
<dbReference type="RefSeq" id="WP_051312103.1">
    <property type="nucleotide sequence ID" value="NZ_BNAP01000001.1"/>
</dbReference>